<dbReference type="EMBL" id="CP010519">
    <property type="protein sequence ID" value="AJE85397.1"/>
    <property type="molecule type" value="Genomic_DNA"/>
</dbReference>
<dbReference type="Proteomes" id="UP000031523">
    <property type="component" value="Chromosome"/>
</dbReference>
<feature type="region of interest" description="Disordered" evidence="1">
    <location>
        <begin position="1"/>
        <end position="43"/>
    </location>
</feature>
<protein>
    <submittedName>
        <fullName evidence="2">Uncharacterized protein</fullName>
    </submittedName>
</protein>
<accession>A0A0B5F4W7</accession>
<evidence type="ECO:0000313" key="3">
    <source>
        <dbReference type="Proteomes" id="UP000031523"/>
    </source>
</evidence>
<name>A0A0B5F4W7_STRA4</name>
<organism evidence="2 3">
    <name type="scientific">Streptomyces albus (strain ATCC 21838 / DSM 41398 / FERM P-419 / JCM 4703 / NBRC 107858)</name>
    <dbReference type="NCBI Taxonomy" id="1081613"/>
    <lineage>
        <taxon>Bacteria</taxon>
        <taxon>Bacillati</taxon>
        <taxon>Actinomycetota</taxon>
        <taxon>Actinomycetes</taxon>
        <taxon>Kitasatosporales</taxon>
        <taxon>Streptomycetaceae</taxon>
        <taxon>Streptomyces</taxon>
    </lineage>
</organism>
<keyword evidence="3" id="KW-1185">Reference proteome</keyword>
<evidence type="ECO:0000256" key="1">
    <source>
        <dbReference type="SAM" id="MobiDB-lite"/>
    </source>
</evidence>
<dbReference type="AlphaFoldDB" id="A0A0B5F4W7"/>
<gene>
    <name evidence="2" type="ORF">SLNWT_5021</name>
</gene>
<evidence type="ECO:0000313" key="2">
    <source>
        <dbReference type="EMBL" id="AJE85397.1"/>
    </source>
</evidence>
<proteinExistence type="predicted"/>
<sequence>MDPEFPRGAPRSVPLSCPALPGVNKKTSAPLPDTHSPDPSLPP</sequence>
<dbReference type="KEGG" id="sals:SLNWT_5021"/>
<reference evidence="2 3" key="1">
    <citation type="submission" date="2015-01" db="EMBL/GenBank/DDBJ databases">
        <title>Enhanced salinomycin production by adjusting the supply of polyketide extender units in Streptomyce albus DSM 41398.</title>
        <authorList>
            <person name="Lu C."/>
        </authorList>
    </citation>
    <scope>NUCLEOTIDE SEQUENCE [LARGE SCALE GENOMIC DNA]</scope>
    <source>
        <strain evidence="3">ATCC 21838 / DSM 41398 / FERM P-419 / JCM 4703 / NBRC 107858</strain>
    </source>
</reference>